<dbReference type="SUPFAM" id="SSF53335">
    <property type="entry name" value="S-adenosyl-L-methionine-dependent methyltransferases"/>
    <property type="match status" value="1"/>
</dbReference>
<protein>
    <recommendedName>
        <fullName evidence="6">Methyltransferase type 11 domain-containing protein</fullName>
    </recommendedName>
</protein>
<dbReference type="OMA" id="MARYPTG"/>
<evidence type="ECO:0000256" key="3">
    <source>
        <dbReference type="ARBA" id="ARBA00022679"/>
    </source>
</evidence>
<keyword evidence="2" id="KW-0489">Methyltransferase</keyword>
<dbReference type="HOGENOM" id="CLU_2282335_0_0_1"/>
<dbReference type="Proteomes" id="UP000001514">
    <property type="component" value="Unassembled WGS sequence"/>
</dbReference>
<organism evidence="5">
    <name type="scientific">Selaginella moellendorffii</name>
    <name type="common">Spikemoss</name>
    <dbReference type="NCBI Taxonomy" id="88036"/>
    <lineage>
        <taxon>Eukaryota</taxon>
        <taxon>Viridiplantae</taxon>
        <taxon>Streptophyta</taxon>
        <taxon>Embryophyta</taxon>
        <taxon>Tracheophyta</taxon>
        <taxon>Lycopodiopsida</taxon>
        <taxon>Selaginellales</taxon>
        <taxon>Selaginellaceae</taxon>
        <taxon>Selaginella</taxon>
    </lineage>
</organism>
<evidence type="ECO:0000313" key="5">
    <source>
        <dbReference type="Proteomes" id="UP000001514"/>
    </source>
</evidence>
<name>D8T0E8_SELML</name>
<dbReference type="PANTHER" id="PTHR12176:SF66">
    <property type="entry name" value="S-ADENOSYL-L-METHIONINE-DEPENDENT METHYLTRANSFERASES SUPERFAMILY PROTEIN"/>
    <property type="match status" value="1"/>
</dbReference>
<evidence type="ECO:0000256" key="1">
    <source>
        <dbReference type="ARBA" id="ARBA00008361"/>
    </source>
</evidence>
<keyword evidence="3" id="KW-0808">Transferase</keyword>
<dbReference type="Gene3D" id="3.40.50.150">
    <property type="entry name" value="Vaccinia Virus protein VP39"/>
    <property type="match status" value="1"/>
</dbReference>
<sequence length="102" mass="11432">MARYPTGTSATRSNPMLWFSDYSRFETIVRKHIPKSSRVLMAGCGNLAMSNDMVEDGYQEIVNTDLSSVVIDNFKARYAHVPQLSCILGLDDVTSLQQPYLP</sequence>
<dbReference type="InterPro" id="IPR051419">
    <property type="entry name" value="Lys/N-term_MeTrsfase_sf"/>
</dbReference>
<evidence type="ECO:0000313" key="4">
    <source>
        <dbReference type="EMBL" id="EFJ09895.1"/>
    </source>
</evidence>
<reference evidence="4 5" key="1">
    <citation type="journal article" date="2011" name="Science">
        <title>The Selaginella genome identifies genetic changes associated with the evolution of vascular plants.</title>
        <authorList>
            <person name="Banks J.A."/>
            <person name="Nishiyama T."/>
            <person name="Hasebe M."/>
            <person name="Bowman J.L."/>
            <person name="Gribskov M."/>
            <person name="dePamphilis C."/>
            <person name="Albert V.A."/>
            <person name="Aono N."/>
            <person name="Aoyama T."/>
            <person name="Ambrose B.A."/>
            <person name="Ashton N.W."/>
            <person name="Axtell M.J."/>
            <person name="Barker E."/>
            <person name="Barker M.S."/>
            <person name="Bennetzen J.L."/>
            <person name="Bonawitz N.D."/>
            <person name="Chapple C."/>
            <person name="Cheng C."/>
            <person name="Correa L.G."/>
            <person name="Dacre M."/>
            <person name="DeBarry J."/>
            <person name="Dreyer I."/>
            <person name="Elias M."/>
            <person name="Engstrom E.M."/>
            <person name="Estelle M."/>
            <person name="Feng L."/>
            <person name="Finet C."/>
            <person name="Floyd S.K."/>
            <person name="Frommer W.B."/>
            <person name="Fujita T."/>
            <person name="Gramzow L."/>
            <person name="Gutensohn M."/>
            <person name="Harholt J."/>
            <person name="Hattori M."/>
            <person name="Heyl A."/>
            <person name="Hirai T."/>
            <person name="Hiwatashi Y."/>
            <person name="Ishikawa M."/>
            <person name="Iwata M."/>
            <person name="Karol K.G."/>
            <person name="Koehler B."/>
            <person name="Kolukisaoglu U."/>
            <person name="Kubo M."/>
            <person name="Kurata T."/>
            <person name="Lalonde S."/>
            <person name="Li K."/>
            <person name="Li Y."/>
            <person name="Litt A."/>
            <person name="Lyons E."/>
            <person name="Manning G."/>
            <person name="Maruyama T."/>
            <person name="Michael T.P."/>
            <person name="Mikami K."/>
            <person name="Miyazaki S."/>
            <person name="Morinaga S."/>
            <person name="Murata T."/>
            <person name="Mueller-Roeber B."/>
            <person name="Nelson D.R."/>
            <person name="Obara M."/>
            <person name="Oguri Y."/>
            <person name="Olmstead R.G."/>
            <person name="Onodera N."/>
            <person name="Petersen B.L."/>
            <person name="Pils B."/>
            <person name="Prigge M."/>
            <person name="Rensing S.A."/>
            <person name="Riano-Pachon D.M."/>
            <person name="Roberts A.W."/>
            <person name="Sato Y."/>
            <person name="Scheller H.V."/>
            <person name="Schulz B."/>
            <person name="Schulz C."/>
            <person name="Shakirov E.V."/>
            <person name="Shibagaki N."/>
            <person name="Shinohara N."/>
            <person name="Shippen D.E."/>
            <person name="Soerensen I."/>
            <person name="Sotooka R."/>
            <person name="Sugimoto N."/>
            <person name="Sugita M."/>
            <person name="Sumikawa N."/>
            <person name="Tanurdzic M."/>
            <person name="Theissen G."/>
            <person name="Ulvskov P."/>
            <person name="Wakazuki S."/>
            <person name="Weng J.K."/>
            <person name="Willats W.W."/>
            <person name="Wipf D."/>
            <person name="Wolf P.G."/>
            <person name="Yang L."/>
            <person name="Zimmer A.D."/>
            <person name="Zhu Q."/>
            <person name="Mitros T."/>
            <person name="Hellsten U."/>
            <person name="Loque D."/>
            <person name="Otillar R."/>
            <person name="Salamov A."/>
            <person name="Schmutz J."/>
            <person name="Shapiro H."/>
            <person name="Lindquist E."/>
            <person name="Lucas S."/>
            <person name="Rokhsar D."/>
            <person name="Grigoriev I.V."/>
        </authorList>
    </citation>
    <scope>NUCLEOTIDE SEQUENCE [LARGE SCALE GENOMIC DNA]</scope>
</reference>
<dbReference type="EMBL" id="GL377658">
    <property type="protein sequence ID" value="EFJ09895.1"/>
    <property type="molecule type" value="Genomic_DNA"/>
</dbReference>
<dbReference type="KEGG" id="smo:SELMODRAFT_129277"/>
<accession>D8T0E8</accession>
<dbReference type="AlphaFoldDB" id="D8T0E8"/>
<dbReference type="Gramene" id="EFJ09895">
    <property type="protein sequence ID" value="EFJ09895"/>
    <property type="gene ID" value="SELMODRAFT_129277"/>
</dbReference>
<evidence type="ECO:0008006" key="6">
    <source>
        <dbReference type="Google" id="ProtNLM"/>
    </source>
</evidence>
<dbReference type="InterPro" id="IPR029063">
    <property type="entry name" value="SAM-dependent_MTases_sf"/>
</dbReference>
<dbReference type="GO" id="GO:0008168">
    <property type="term" value="F:methyltransferase activity"/>
    <property type="evidence" value="ECO:0007669"/>
    <property type="project" value="UniProtKB-KW"/>
</dbReference>
<proteinExistence type="inferred from homology"/>
<dbReference type="GO" id="GO:0032259">
    <property type="term" value="P:methylation"/>
    <property type="evidence" value="ECO:0007669"/>
    <property type="project" value="UniProtKB-KW"/>
</dbReference>
<keyword evidence="5" id="KW-1185">Reference proteome</keyword>
<comment type="similarity">
    <text evidence="1">Belongs to the methyltransferase superfamily.</text>
</comment>
<dbReference type="eggNOG" id="KOG2352">
    <property type="taxonomic scope" value="Eukaryota"/>
</dbReference>
<evidence type="ECO:0000256" key="2">
    <source>
        <dbReference type="ARBA" id="ARBA00022603"/>
    </source>
</evidence>
<dbReference type="PANTHER" id="PTHR12176">
    <property type="entry name" value="SAM-DEPENDENT METHYLTRANSFERASE SUPERFAMILY PROTEIN"/>
    <property type="match status" value="1"/>
</dbReference>
<gene>
    <name evidence="4" type="ORF">SELMODRAFT_129277</name>
</gene>
<dbReference type="InParanoid" id="D8T0E8"/>